<dbReference type="HOGENOM" id="CLU_023643_3_2_1"/>
<dbReference type="Gene3D" id="3.30.1600.10">
    <property type="entry name" value="SIR2/SIRT2 'Small Domain"/>
    <property type="match status" value="1"/>
</dbReference>
<dbReference type="PANTHER" id="PTHR11085">
    <property type="entry name" value="NAD-DEPENDENT PROTEIN DEACYLASE SIRTUIN-5, MITOCHONDRIAL-RELATED"/>
    <property type="match status" value="1"/>
</dbReference>
<dbReference type="Gene3D" id="3.40.50.1220">
    <property type="entry name" value="TPP-binding domain"/>
    <property type="match status" value="1"/>
</dbReference>
<evidence type="ECO:0000256" key="5">
    <source>
        <dbReference type="PROSITE-ProRule" id="PRU00236"/>
    </source>
</evidence>
<dbReference type="GO" id="GO:0070403">
    <property type="term" value="F:NAD+ binding"/>
    <property type="evidence" value="ECO:0007669"/>
    <property type="project" value="InterPro"/>
</dbReference>
<feature type="binding site" evidence="5">
    <location>
        <position position="163"/>
    </location>
    <ligand>
        <name>Zn(2+)</name>
        <dbReference type="ChEBI" id="CHEBI:29105"/>
    </ligand>
</feature>
<comment type="caution">
    <text evidence="7">The sequence shown here is derived from an EMBL/GenBank/DDBJ whole genome shotgun (WGS) entry which is preliminary data.</text>
</comment>
<name>G7E2D5_MIXOS</name>
<reference evidence="7 8" key="2">
    <citation type="journal article" date="2012" name="Open Biol.">
        <title>Characteristics of nucleosomes and linker DNA regions on the genome of the basidiomycete Mixia osmundae revealed by mono- and dinucleosome mapping.</title>
        <authorList>
            <person name="Nishida H."/>
            <person name="Kondo S."/>
            <person name="Matsumoto T."/>
            <person name="Suzuki Y."/>
            <person name="Yoshikawa H."/>
            <person name="Taylor T.D."/>
            <person name="Sugiyama J."/>
        </authorList>
    </citation>
    <scope>NUCLEOTIDE SEQUENCE [LARGE SCALE GENOMIC DNA]</scope>
    <source>
        <strain evidence="8">CBS 9802 / IAM 14324 / JCM 22182 / KY 12970</strain>
    </source>
</reference>
<dbReference type="InterPro" id="IPR029035">
    <property type="entry name" value="DHS-like_NAD/FAD-binding_dom"/>
</dbReference>
<protein>
    <recommendedName>
        <fullName evidence="6">Deacetylase sirtuin-type domain-containing protein</fullName>
    </recommendedName>
</protein>
<dbReference type="InterPro" id="IPR050134">
    <property type="entry name" value="NAD-dep_sirtuin_deacylases"/>
</dbReference>
<organism evidence="7 8">
    <name type="scientific">Mixia osmundae (strain CBS 9802 / IAM 14324 / JCM 22182 / KY 12970)</name>
    <dbReference type="NCBI Taxonomy" id="764103"/>
    <lineage>
        <taxon>Eukaryota</taxon>
        <taxon>Fungi</taxon>
        <taxon>Dikarya</taxon>
        <taxon>Basidiomycota</taxon>
        <taxon>Pucciniomycotina</taxon>
        <taxon>Mixiomycetes</taxon>
        <taxon>Mixiales</taxon>
        <taxon>Mixiaceae</taxon>
        <taxon>Mixia</taxon>
    </lineage>
</organism>
<proteinExistence type="inferred from homology"/>
<feature type="binding site" evidence="5">
    <location>
        <position position="223"/>
    </location>
    <ligand>
        <name>Zn(2+)</name>
        <dbReference type="ChEBI" id="CHEBI:29105"/>
    </ligand>
</feature>
<gene>
    <name evidence="7" type="primary">Mo03669</name>
    <name evidence="7" type="ORF">E5Q_03669</name>
</gene>
<evidence type="ECO:0000256" key="4">
    <source>
        <dbReference type="ARBA" id="ARBA00023027"/>
    </source>
</evidence>
<feature type="domain" description="Deacetylase sirtuin-type" evidence="6">
    <location>
        <begin position="22"/>
        <end position="347"/>
    </location>
</feature>
<comment type="similarity">
    <text evidence="2">Belongs to the sirtuin family. Class I subfamily.</text>
</comment>
<keyword evidence="5" id="KW-0479">Metal-binding</keyword>
<dbReference type="PROSITE" id="PS50305">
    <property type="entry name" value="SIRTUIN"/>
    <property type="match status" value="1"/>
</dbReference>
<dbReference type="SUPFAM" id="SSF52467">
    <property type="entry name" value="DHS-like NAD/FAD-binding domain"/>
    <property type="match status" value="1"/>
</dbReference>
<evidence type="ECO:0000313" key="8">
    <source>
        <dbReference type="Proteomes" id="UP000009131"/>
    </source>
</evidence>
<keyword evidence="4" id="KW-0520">NAD</keyword>
<dbReference type="EMBL" id="BABT02000110">
    <property type="protein sequence ID" value="GAA96995.1"/>
    <property type="molecule type" value="Genomic_DNA"/>
</dbReference>
<dbReference type="OrthoDB" id="424302at2759"/>
<dbReference type="OMA" id="RRHYWAR"/>
<reference evidence="7 8" key="1">
    <citation type="journal article" date="2011" name="J. Gen. Appl. Microbiol.">
        <title>Draft genome sequencing of the enigmatic basidiomycete Mixia osmundae.</title>
        <authorList>
            <person name="Nishida H."/>
            <person name="Nagatsuka Y."/>
            <person name="Sugiyama J."/>
        </authorList>
    </citation>
    <scope>NUCLEOTIDE SEQUENCE [LARGE SCALE GENOMIC DNA]</scope>
    <source>
        <strain evidence="8">CBS 9802 / IAM 14324 / JCM 22182 / KY 12970</strain>
    </source>
</reference>
<evidence type="ECO:0000313" key="7">
    <source>
        <dbReference type="EMBL" id="GAA96995.1"/>
    </source>
</evidence>
<dbReference type="PANTHER" id="PTHR11085:SF10">
    <property type="entry name" value="NAD-DEPENDENT PROTEIN DEACYLASE SIRTUIN-5, MITOCHONDRIAL-RELATED"/>
    <property type="match status" value="1"/>
</dbReference>
<dbReference type="GO" id="GO:0046872">
    <property type="term" value="F:metal ion binding"/>
    <property type="evidence" value="ECO:0007669"/>
    <property type="project" value="UniProtKB-KW"/>
</dbReference>
<comment type="subcellular location">
    <subcellularLocation>
        <location evidence="1">Mitochondrion</location>
    </subcellularLocation>
</comment>
<keyword evidence="5" id="KW-0862">Zinc</keyword>
<dbReference type="InterPro" id="IPR026591">
    <property type="entry name" value="Sirtuin_cat_small_dom_sf"/>
</dbReference>
<feature type="active site" description="Proton acceptor" evidence="5">
    <location>
        <position position="155"/>
    </location>
</feature>
<dbReference type="AlphaFoldDB" id="G7E2D5"/>
<feature type="binding site" evidence="5">
    <location>
        <position position="226"/>
    </location>
    <ligand>
        <name>Zn(2+)</name>
        <dbReference type="ChEBI" id="CHEBI:29105"/>
    </ligand>
</feature>
<dbReference type="Proteomes" id="UP000009131">
    <property type="component" value="Unassembled WGS sequence"/>
</dbReference>
<dbReference type="InterPro" id="IPR003000">
    <property type="entry name" value="Sirtuin"/>
</dbReference>
<evidence type="ECO:0000256" key="1">
    <source>
        <dbReference type="ARBA" id="ARBA00004173"/>
    </source>
</evidence>
<dbReference type="RefSeq" id="XP_014565435.1">
    <property type="nucleotide sequence ID" value="XM_014709949.1"/>
</dbReference>
<evidence type="ECO:0000256" key="3">
    <source>
        <dbReference type="ARBA" id="ARBA00022679"/>
    </source>
</evidence>
<sequence length="358" mass="39600">MRISVPQLPVNTGSLPSTFTSSHTAEDAISLLIRFLQQGRGKTLILTGAGVSVDSGIRAYRGDNGSYTINKTYRPIFYSEFMAPESERFRQRYWARSYLGYPPVRLAQPNPSHYAIAALQYMGLAPYIITQNVDRLHHRASHSLSQAISTILELHGTLKHVHCTNCKHEISRDVFQDTLSTLNPEWAAYAAELERTGTEPRTNPDGDVDLQNRNYSTFNLPKCISCGSGPMKASVCFFGENVPAKTKERSHSLVENASNLLVVGSALATYSAFRLVKQAHEAGKQVMMINIGQSRADSFVETRIERPSTEVLLGAAQSLAESNPVWRNDSVVQTMLKSGIVRPVDSPKQSAKQQIVTE</sequence>
<evidence type="ECO:0000256" key="2">
    <source>
        <dbReference type="ARBA" id="ARBA00006924"/>
    </source>
</evidence>
<dbReference type="GO" id="GO:0017136">
    <property type="term" value="F:histone deacetylase activity, NAD-dependent"/>
    <property type="evidence" value="ECO:0007669"/>
    <property type="project" value="TreeGrafter"/>
</dbReference>
<keyword evidence="8" id="KW-1185">Reference proteome</keyword>
<feature type="binding site" evidence="5">
    <location>
        <position position="166"/>
    </location>
    <ligand>
        <name>Zn(2+)</name>
        <dbReference type="ChEBI" id="CHEBI:29105"/>
    </ligand>
</feature>
<dbReference type="Pfam" id="PF02146">
    <property type="entry name" value="SIR2"/>
    <property type="match status" value="1"/>
</dbReference>
<dbReference type="GO" id="GO:0005739">
    <property type="term" value="C:mitochondrion"/>
    <property type="evidence" value="ECO:0007669"/>
    <property type="project" value="UniProtKB-SubCell"/>
</dbReference>
<dbReference type="InParanoid" id="G7E2D5"/>
<accession>G7E2D5</accession>
<dbReference type="eggNOG" id="KOG2683">
    <property type="taxonomic scope" value="Eukaryota"/>
</dbReference>
<keyword evidence="3" id="KW-0808">Transferase</keyword>
<dbReference type="STRING" id="764103.G7E2D5"/>
<evidence type="ECO:0000259" key="6">
    <source>
        <dbReference type="PROSITE" id="PS50305"/>
    </source>
</evidence>
<dbReference type="InterPro" id="IPR026590">
    <property type="entry name" value="Ssirtuin_cat_dom"/>
</dbReference>